<evidence type="ECO:0000313" key="1">
    <source>
        <dbReference type="EMBL" id="AFM14742.1"/>
    </source>
</evidence>
<proteinExistence type="predicted"/>
<accession>I4BBT5</accession>
<gene>
    <name evidence="1" type="ordered locus">Turpa_4109</name>
</gene>
<protein>
    <submittedName>
        <fullName evidence="1">Glycosyltransferase</fullName>
    </submittedName>
</protein>
<dbReference type="InterPro" id="IPR029044">
    <property type="entry name" value="Nucleotide-diphossugar_trans"/>
</dbReference>
<dbReference type="RefSeq" id="WP_014805217.1">
    <property type="nucleotide sequence ID" value="NC_018020.1"/>
</dbReference>
<dbReference type="SUPFAM" id="SSF53448">
    <property type="entry name" value="Nucleotide-diphospho-sugar transferases"/>
    <property type="match status" value="1"/>
</dbReference>
<reference evidence="1 2" key="1">
    <citation type="submission" date="2012-06" db="EMBL/GenBank/DDBJ databases">
        <title>The complete chromosome of genome of Turneriella parva DSM 21527.</title>
        <authorList>
            <consortium name="US DOE Joint Genome Institute (JGI-PGF)"/>
            <person name="Lucas S."/>
            <person name="Han J."/>
            <person name="Lapidus A."/>
            <person name="Bruce D."/>
            <person name="Goodwin L."/>
            <person name="Pitluck S."/>
            <person name="Peters L."/>
            <person name="Kyrpides N."/>
            <person name="Mavromatis K."/>
            <person name="Ivanova N."/>
            <person name="Mikhailova N."/>
            <person name="Chertkov O."/>
            <person name="Detter J.C."/>
            <person name="Tapia R."/>
            <person name="Han C."/>
            <person name="Land M."/>
            <person name="Hauser L."/>
            <person name="Markowitz V."/>
            <person name="Cheng J.-F."/>
            <person name="Hugenholtz P."/>
            <person name="Woyke T."/>
            <person name="Wu D."/>
            <person name="Gronow S."/>
            <person name="Wellnitz S."/>
            <person name="Brambilla E."/>
            <person name="Klenk H.-P."/>
            <person name="Eisen J.A."/>
        </authorList>
    </citation>
    <scope>NUCLEOTIDE SEQUENCE [LARGE SCALE GENOMIC DNA]</scope>
    <source>
        <strain evidence="2">ATCC BAA-1111 / DSM 21527 / NCTC 11395 / H</strain>
    </source>
</reference>
<dbReference type="Proteomes" id="UP000006048">
    <property type="component" value="Chromosome"/>
</dbReference>
<dbReference type="EMBL" id="CP002959">
    <property type="protein sequence ID" value="AFM14742.1"/>
    <property type="molecule type" value="Genomic_DNA"/>
</dbReference>
<dbReference type="HOGENOM" id="CLU_962800_0_0_12"/>
<organism evidence="1 2">
    <name type="scientific">Turneriella parva (strain ATCC BAA-1111 / DSM 21527 / NCTC 11395 / H)</name>
    <name type="common">Leptospira parva</name>
    <dbReference type="NCBI Taxonomy" id="869212"/>
    <lineage>
        <taxon>Bacteria</taxon>
        <taxon>Pseudomonadati</taxon>
        <taxon>Spirochaetota</taxon>
        <taxon>Spirochaetia</taxon>
        <taxon>Leptospirales</taxon>
        <taxon>Leptospiraceae</taxon>
        <taxon>Turneriella</taxon>
    </lineage>
</organism>
<dbReference type="STRING" id="869212.Turpa_4109"/>
<evidence type="ECO:0000313" key="2">
    <source>
        <dbReference type="Proteomes" id="UP000006048"/>
    </source>
</evidence>
<dbReference type="PATRIC" id="fig|869212.3.peg.4151"/>
<sequence length="296" mass="34478">MKITGFSFIRNAIKFDYPIREAVLSVLPLVDEMVVAVGKSEDATLELVANLAPQKIRIVETEWNDALREGGRVLAEETQKAYSAIQGGDWAIYIQGDEVLHEADYPAISGAMEKYASDPRVDGLLFNYRHFYGSYDYIGASRRWYRREVRIVRPPHFAKNPQLKIYSYRDAQGFRKNENEKLCVKGIDASVYHYGWVKPPAAQMQKQQTFNKYWHDDSWMQKHIPAAAEFDYSNIDSLYRFEGTHPAVMQDRIQQKNWQFDFDISRSRFTLKEKLSAVVEKLTGYRPGEYKNYKKI</sequence>
<dbReference type="KEGG" id="tpx:Turpa_4109"/>
<dbReference type="OrthoDB" id="9815923at2"/>
<name>I4BBT5_TURPD</name>
<dbReference type="AlphaFoldDB" id="I4BBT5"/>
<keyword evidence="2" id="KW-1185">Reference proteome</keyword>